<sequence>MYYGNLATCVCSKSTLRKEILVKDFIAQGADDGVSRVFTMRTAHFIISDDLQILPSVTENAIQLLSNMGITDMYKTELMEVTFGFKEIMDLLKGALLSDTPLTDIVLNKRQVESVAVKHEIGTLMPPIVKSATSNTKVLVLKAIIQKSTNKLLYVEGDDGFVEFLFSLFTIPLGGIEYLLGGRTNLKNIDNLHRTLGEVNGDKYLKTQSTKAMLLNPKLPFGYTSNTQFLPLTEETPPTLYFYKESANHEDYLTLQYTIRPIGLMSPKDRGNYVKGPTMFMVTDDLVVTPLCTTSSLSILNDLRVPLSDIRQLELNIGLEEALKILRASLSSTRGLSNGLMNLLLEKQPKQEQSV</sequence>
<dbReference type="PANTHER" id="PTHR33103:SF19">
    <property type="entry name" value="OS09G0544700 PROTEIN"/>
    <property type="match status" value="1"/>
</dbReference>
<comment type="caution">
    <text evidence="1">The sequence shown here is derived from an EMBL/GenBank/DDBJ whole genome shotgun (WGS) entry which is preliminary data.</text>
</comment>
<dbReference type="Proteomes" id="UP001632038">
    <property type="component" value="Unassembled WGS sequence"/>
</dbReference>
<dbReference type="AlphaFoldDB" id="A0ABD3D2E6"/>
<gene>
    <name evidence="1" type="ORF">CASFOL_020026</name>
</gene>
<organism evidence="1 2">
    <name type="scientific">Castilleja foliolosa</name>
    <dbReference type="NCBI Taxonomy" id="1961234"/>
    <lineage>
        <taxon>Eukaryota</taxon>
        <taxon>Viridiplantae</taxon>
        <taxon>Streptophyta</taxon>
        <taxon>Embryophyta</taxon>
        <taxon>Tracheophyta</taxon>
        <taxon>Spermatophyta</taxon>
        <taxon>Magnoliopsida</taxon>
        <taxon>eudicotyledons</taxon>
        <taxon>Gunneridae</taxon>
        <taxon>Pentapetalae</taxon>
        <taxon>asterids</taxon>
        <taxon>lamiids</taxon>
        <taxon>Lamiales</taxon>
        <taxon>Orobanchaceae</taxon>
        <taxon>Pedicularideae</taxon>
        <taxon>Castillejinae</taxon>
        <taxon>Castilleja</taxon>
    </lineage>
</organism>
<evidence type="ECO:0000313" key="1">
    <source>
        <dbReference type="EMBL" id="KAL3635479.1"/>
    </source>
</evidence>
<proteinExistence type="predicted"/>
<name>A0ABD3D2E6_9LAMI</name>
<dbReference type="InterPro" id="IPR007750">
    <property type="entry name" value="DUF674"/>
</dbReference>
<dbReference type="Pfam" id="PF05056">
    <property type="entry name" value="DUF674"/>
    <property type="match status" value="1"/>
</dbReference>
<evidence type="ECO:0000313" key="2">
    <source>
        <dbReference type="Proteomes" id="UP001632038"/>
    </source>
</evidence>
<protein>
    <submittedName>
        <fullName evidence="1">Uncharacterized protein</fullName>
    </submittedName>
</protein>
<dbReference type="EMBL" id="JAVIJP010000027">
    <property type="protein sequence ID" value="KAL3635479.1"/>
    <property type="molecule type" value="Genomic_DNA"/>
</dbReference>
<reference evidence="2" key="1">
    <citation type="journal article" date="2024" name="IScience">
        <title>Strigolactones Initiate the Formation of Haustorium-like Structures in Castilleja.</title>
        <authorList>
            <person name="Buerger M."/>
            <person name="Peterson D."/>
            <person name="Chory J."/>
        </authorList>
    </citation>
    <scope>NUCLEOTIDE SEQUENCE [LARGE SCALE GENOMIC DNA]</scope>
</reference>
<accession>A0ABD3D2E6</accession>
<keyword evidence="2" id="KW-1185">Reference proteome</keyword>
<dbReference type="PANTHER" id="PTHR33103">
    <property type="entry name" value="OS01G0153900 PROTEIN"/>
    <property type="match status" value="1"/>
</dbReference>